<feature type="domain" description="Glycosyltransferase 2-like" evidence="6">
    <location>
        <begin position="6"/>
        <end position="129"/>
    </location>
</feature>
<dbReference type="GO" id="GO:0004582">
    <property type="term" value="F:dolichyl-phosphate beta-D-mannosyltransferase activity"/>
    <property type="evidence" value="ECO:0007669"/>
    <property type="project" value="UniProtKB-EC"/>
</dbReference>
<dbReference type="InterPro" id="IPR001173">
    <property type="entry name" value="Glyco_trans_2-like"/>
</dbReference>
<protein>
    <recommendedName>
        <fullName evidence="2">dolichyl-phosphate beta-D-mannosyltransferase</fullName>
        <ecNumber evidence="2">2.4.1.83</ecNumber>
    </recommendedName>
</protein>
<accession>A0A7S4PAG2</accession>
<keyword evidence="5" id="KW-0472">Membrane</keyword>
<gene>
    <name evidence="7" type="ORF">NAES01612_LOCUS21148</name>
</gene>
<evidence type="ECO:0000256" key="5">
    <source>
        <dbReference type="SAM" id="Phobius"/>
    </source>
</evidence>
<dbReference type="SUPFAM" id="SSF53448">
    <property type="entry name" value="Nucleotide-diphospho-sugar transferases"/>
    <property type="match status" value="1"/>
</dbReference>
<keyword evidence="5" id="KW-1133">Transmembrane helix</keyword>
<evidence type="ECO:0000256" key="1">
    <source>
        <dbReference type="ARBA" id="ARBA00006739"/>
    </source>
</evidence>
<evidence type="ECO:0000313" key="7">
    <source>
        <dbReference type="EMBL" id="CAE2328535.1"/>
    </source>
</evidence>
<dbReference type="GO" id="GO:0035269">
    <property type="term" value="P:protein O-linked glycosylation via mannose"/>
    <property type="evidence" value="ECO:0007669"/>
    <property type="project" value="TreeGrafter"/>
</dbReference>
<keyword evidence="4" id="KW-0808">Transferase</keyword>
<evidence type="ECO:0000256" key="2">
    <source>
        <dbReference type="ARBA" id="ARBA00012704"/>
    </source>
</evidence>
<name>A0A7S4PAG2_9EUKA</name>
<evidence type="ECO:0000259" key="6">
    <source>
        <dbReference type="Pfam" id="PF00535"/>
    </source>
</evidence>
<dbReference type="PANTHER" id="PTHR43398:SF1">
    <property type="entry name" value="DOLICHOL-PHOSPHATE MANNOSYLTRANSFERASE SUBUNIT 1"/>
    <property type="match status" value="1"/>
</dbReference>
<reference evidence="7" key="1">
    <citation type="submission" date="2021-01" db="EMBL/GenBank/DDBJ databases">
        <authorList>
            <person name="Corre E."/>
            <person name="Pelletier E."/>
            <person name="Niang G."/>
            <person name="Scheremetjew M."/>
            <person name="Finn R."/>
            <person name="Kale V."/>
            <person name="Holt S."/>
            <person name="Cochrane G."/>
            <person name="Meng A."/>
            <person name="Brown T."/>
            <person name="Cohen L."/>
        </authorList>
    </citation>
    <scope>NUCLEOTIDE SEQUENCE</scope>
    <source>
        <strain evidence="7">SoJaBio B1-5/56/2</strain>
    </source>
</reference>
<evidence type="ECO:0000256" key="4">
    <source>
        <dbReference type="ARBA" id="ARBA00022679"/>
    </source>
</evidence>
<dbReference type="PANTHER" id="PTHR43398">
    <property type="entry name" value="DOLICHOL-PHOSPHATE MANNOSYLTRANSFERASE SUBUNIT 1"/>
    <property type="match status" value="1"/>
</dbReference>
<proteinExistence type="inferred from homology"/>
<keyword evidence="5" id="KW-0812">Transmembrane</keyword>
<dbReference type="EMBL" id="HBKR01032144">
    <property type="protein sequence ID" value="CAE2328535.1"/>
    <property type="molecule type" value="Transcribed_RNA"/>
</dbReference>
<keyword evidence="3" id="KW-0328">Glycosyltransferase</keyword>
<dbReference type="GO" id="GO:0005789">
    <property type="term" value="C:endoplasmic reticulum membrane"/>
    <property type="evidence" value="ECO:0007669"/>
    <property type="project" value="TreeGrafter"/>
</dbReference>
<dbReference type="Pfam" id="PF00535">
    <property type="entry name" value="Glycos_transf_2"/>
    <property type="match status" value="1"/>
</dbReference>
<dbReference type="EC" id="2.4.1.83" evidence="2"/>
<dbReference type="Gene3D" id="3.90.550.10">
    <property type="entry name" value="Spore Coat Polysaccharide Biosynthesis Protein SpsA, Chain A"/>
    <property type="match status" value="1"/>
</dbReference>
<dbReference type="GO" id="GO:0006506">
    <property type="term" value="P:GPI anchor biosynthetic process"/>
    <property type="evidence" value="ECO:0007669"/>
    <property type="project" value="TreeGrafter"/>
</dbReference>
<organism evidence="7">
    <name type="scientific">Paramoeba aestuarina</name>
    <dbReference type="NCBI Taxonomy" id="180227"/>
    <lineage>
        <taxon>Eukaryota</taxon>
        <taxon>Amoebozoa</taxon>
        <taxon>Discosea</taxon>
        <taxon>Flabellinia</taxon>
        <taxon>Dactylopodida</taxon>
        <taxon>Paramoebidae</taxon>
        <taxon>Paramoeba</taxon>
    </lineage>
</organism>
<sequence>MNPSLTVILPTYKEAENLRKLIPELLLVWDQKVISKKPSSFEIIVVDDDSNDGTEELVIDLKRKWKNISVIVRKTERGLSSAVLEGIKNSTKDICLVMDSDFQHPPDVIPPMFIRFLEPEVVFVAGKRKQNVEWPLHRRIMSSCASAVALPLSANLCSDPMTGLFAVSRSTVFSQIGSISPMGFKIALEILIKCGITRNQCAEVEYQFGVRSLGESKLDHKVMVYYVLHLCSLYVFKLRLFVVLIIRSIFILLTGVRNFFSSILLHSKE</sequence>
<evidence type="ECO:0000256" key="3">
    <source>
        <dbReference type="ARBA" id="ARBA00022676"/>
    </source>
</evidence>
<dbReference type="InterPro" id="IPR029044">
    <property type="entry name" value="Nucleotide-diphossugar_trans"/>
</dbReference>
<dbReference type="GO" id="GO:0006488">
    <property type="term" value="P:dolichol-linked oligosaccharide biosynthetic process"/>
    <property type="evidence" value="ECO:0007669"/>
    <property type="project" value="TreeGrafter"/>
</dbReference>
<comment type="similarity">
    <text evidence="1">Belongs to the glycosyltransferase 2 family.</text>
</comment>
<dbReference type="AlphaFoldDB" id="A0A7S4PAG2"/>
<feature type="transmembrane region" description="Helical" evidence="5">
    <location>
        <begin position="240"/>
        <end position="260"/>
    </location>
</feature>
<dbReference type="InterPro" id="IPR039528">
    <property type="entry name" value="DPM1-like"/>
</dbReference>